<evidence type="ECO:0000313" key="2">
    <source>
        <dbReference type="Proteomes" id="UP001162992"/>
    </source>
</evidence>
<comment type="caution">
    <text evidence="1">The sequence shown here is derived from an EMBL/GenBank/DDBJ whole genome shotgun (WGS) entry which is preliminary data.</text>
</comment>
<proteinExistence type="predicted"/>
<keyword evidence="2" id="KW-1185">Reference proteome</keyword>
<reference evidence="2" key="1">
    <citation type="journal article" date="2024" name="Proc. Natl. Acad. Sci. U.S.A.">
        <title>Extraordinary preservation of gene collinearity over three hundred million years revealed in homosporous lycophytes.</title>
        <authorList>
            <person name="Li C."/>
            <person name="Wickell D."/>
            <person name="Kuo L.Y."/>
            <person name="Chen X."/>
            <person name="Nie B."/>
            <person name="Liao X."/>
            <person name="Peng D."/>
            <person name="Ji J."/>
            <person name="Jenkins J."/>
            <person name="Williams M."/>
            <person name="Shu S."/>
            <person name="Plott C."/>
            <person name="Barry K."/>
            <person name="Rajasekar S."/>
            <person name="Grimwood J."/>
            <person name="Han X."/>
            <person name="Sun S."/>
            <person name="Hou Z."/>
            <person name="He W."/>
            <person name="Dai G."/>
            <person name="Sun C."/>
            <person name="Schmutz J."/>
            <person name="Leebens-Mack J.H."/>
            <person name="Li F.W."/>
            <person name="Wang L."/>
        </authorList>
    </citation>
    <scope>NUCLEOTIDE SEQUENCE [LARGE SCALE GENOMIC DNA]</scope>
    <source>
        <strain evidence="2">cv. PW_Plant_1</strain>
    </source>
</reference>
<dbReference type="Proteomes" id="UP001162992">
    <property type="component" value="Chromosome 21"/>
</dbReference>
<name>A0ACC2ALG8_DIPCM</name>
<sequence length="83" mass="9751">MLHQAEICWGNLKLDLFLLNVIAWDLVPFHTEPITQKEFFKQRCASLGAELYILMQNKKVVTFTLSCLMDTRPFEMLFCLHCI</sequence>
<evidence type="ECO:0000313" key="1">
    <source>
        <dbReference type="EMBL" id="KAJ7518404.1"/>
    </source>
</evidence>
<gene>
    <name evidence="1" type="ORF">O6H91_21G067300</name>
</gene>
<dbReference type="EMBL" id="CM055112">
    <property type="protein sequence ID" value="KAJ7518404.1"/>
    <property type="molecule type" value="Genomic_DNA"/>
</dbReference>
<protein>
    <submittedName>
        <fullName evidence="1">Uncharacterized protein</fullName>
    </submittedName>
</protein>
<organism evidence="1 2">
    <name type="scientific">Diphasiastrum complanatum</name>
    <name type="common">Issler's clubmoss</name>
    <name type="synonym">Lycopodium complanatum</name>
    <dbReference type="NCBI Taxonomy" id="34168"/>
    <lineage>
        <taxon>Eukaryota</taxon>
        <taxon>Viridiplantae</taxon>
        <taxon>Streptophyta</taxon>
        <taxon>Embryophyta</taxon>
        <taxon>Tracheophyta</taxon>
        <taxon>Lycopodiopsida</taxon>
        <taxon>Lycopodiales</taxon>
        <taxon>Lycopodiaceae</taxon>
        <taxon>Lycopodioideae</taxon>
        <taxon>Diphasiastrum</taxon>
    </lineage>
</organism>
<accession>A0ACC2ALG8</accession>